<reference evidence="1" key="1">
    <citation type="submission" date="2023-04" db="EMBL/GenBank/DDBJ databases">
        <title>Draft Genome sequencing of Naganishia species isolated from polar environments using Oxford Nanopore Technology.</title>
        <authorList>
            <person name="Leo P."/>
            <person name="Venkateswaran K."/>
        </authorList>
    </citation>
    <scope>NUCLEOTIDE SEQUENCE</scope>
    <source>
        <strain evidence="1">MNA-CCFEE 5262</strain>
    </source>
</reference>
<protein>
    <submittedName>
        <fullName evidence="1">Uncharacterized protein</fullName>
    </submittedName>
</protein>
<comment type="caution">
    <text evidence="1">The sequence shown here is derived from an EMBL/GenBank/DDBJ whole genome shotgun (WGS) entry which is preliminary data.</text>
</comment>
<gene>
    <name evidence="1" type="ORF">QFC20_000447</name>
</gene>
<dbReference type="EMBL" id="JASBWS010000002">
    <property type="protein sequence ID" value="KAJ9117300.1"/>
    <property type="molecule type" value="Genomic_DNA"/>
</dbReference>
<keyword evidence="2" id="KW-1185">Reference proteome</keyword>
<accession>A0ACC2X1M6</accession>
<dbReference type="Proteomes" id="UP001230649">
    <property type="component" value="Unassembled WGS sequence"/>
</dbReference>
<evidence type="ECO:0000313" key="1">
    <source>
        <dbReference type="EMBL" id="KAJ9117300.1"/>
    </source>
</evidence>
<evidence type="ECO:0000313" key="2">
    <source>
        <dbReference type="Proteomes" id="UP001230649"/>
    </source>
</evidence>
<proteinExistence type="predicted"/>
<organism evidence="1 2">
    <name type="scientific">Naganishia adeliensis</name>
    <dbReference type="NCBI Taxonomy" id="92952"/>
    <lineage>
        <taxon>Eukaryota</taxon>
        <taxon>Fungi</taxon>
        <taxon>Dikarya</taxon>
        <taxon>Basidiomycota</taxon>
        <taxon>Agaricomycotina</taxon>
        <taxon>Tremellomycetes</taxon>
        <taxon>Filobasidiales</taxon>
        <taxon>Filobasidiaceae</taxon>
        <taxon>Naganishia</taxon>
    </lineage>
</organism>
<sequence>MSLPRIPPPARTTSPPTGDLISLDTPLPHENETQNPHLQLYSGPSADFTPPPSFDTSPPRQHHTHTRIQPPRRLSQPTSPAVVSEDKGSAGFIIPNSPSSSEEFGGFKSAPMTGGTTTSSGDPGAGSPPGRQRRMSSLDNLWRGLHLGTGGVGTFPSTEEHKSPHTDVFHSDDPADDSKQHGSPKRPSLDPSHGPGWRHTLSSTLGNTLKAKSKWKTVLGPGTFHPPSLGVPTGYALHGFDDPSLGEVTPTPTARPISITHASPFAATPAATPGSTSTLGNPFYNPLSGAPGFSRADTYLGASRPREEVPMPERKEEQREWTGTRLVGRREGTVVVLDEDAADALRPFLPARQRLARSWTLLFSTDQHGASLSTFYRLITSYGSKHPQAGNILVIRDAHGARFGVFMNEAIGRAEGTYTGSGESWLFKLVGEGKDVDTRVFKWTGRNHYFALCESDFISFGGGDGRFGLWLDRNFYRGSSARCPAYDNEVLCDPPGSVRESANFECHGLEVWAT</sequence>
<name>A0ACC2X1M6_9TREE</name>